<dbReference type="AlphaFoldDB" id="A0A0L0SNN4"/>
<evidence type="ECO:0000256" key="1">
    <source>
        <dbReference type="SAM" id="Phobius"/>
    </source>
</evidence>
<gene>
    <name evidence="3" type="ORF">AMAG_19111</name>
</gene>
<dbReference type="GO" id="GO:0019825">
    <property type="term" value="F:oxygen binding"/>
    <property type="evidence" value="ECO:0007669"/>
    <property type="project" value="InterPro"/>
</dbReference>
<dbReference type="EMBL" id="GG745344">
    <property type="protein sequence ID" value="KNE64136.1"/>
    <property type="molecule type" value="Genomic_DNA"/>
</dbReference>
<evidence type="ECO:0000313" key="4">
    <source>
        <dbReference type="Proteomes" id="UP000054350"/>
    </source>
</evidence>
<name>A0A0L0SNN4_ALLM3</name>
<protein>
    <recommendedName>
        <fullName evidence="2">Globin-sensor domain-containing protein</fullName>
    </recommendedName>
</protein>
<dbReference type="Proteomes" id="UP000054350">
    <property type="component" value="Unassembled WGS sequence"/>
</dbReference>
<evidence type="ECO:0000313" key="3">
    <source>
        <dbReference type="EMBL" id="KNE64136.1"/>
    </source>
</evidence>
<dbReference type="VEuPathDB" id="FungiDB:AMAG_19111"/>
<sequence>MLGTEQDQTMIQYMDWVALIHTTNTSKHSSINIEYIHINALMAHLTGALIETLATLGLPQDTLRRTQAAFNKLMWVQSDLFALYYTYDGNEIPEHVAHVHGVKRPIPASVAESMAKERAVVRQRTLLATVGAGVLATAAGFGIGWFLGRR</sequence>
<feature type="domain" description="Globin-sensor" evidence="2">
    <location>
        <begin position="5"/>
        <end position="89"/>
    </location>
</feature>
<keyword evidence="4" id="KW-1185">Reference proteome</keyword>
<reference evidence="3 4" key="1">
    <citation type="submission" date="2009-11" db="EMBL/GenBank/DDBJ databases">
        <title>Annotation of Allomyces macrogynus ATCC 38327.</title>
        <authorList>
            <consortium name="The Broad Institute Genome Sequencing Platform"/>
            <person name="Russ C."/>
            <person name="Cuomo C."/>
            <person name="Burger G."/>
            <person name="Gray M.W."/>
            <person name="Holland P.W.H."/>
            <person name="King N."/>
            <person name="Lang F.B.F."/>
            <person name="Roger A.J."/>
            <person name="Ruiz-Trillo I."/>
            <person name="Young S.K."/>
            <person name="Zeng Q."/>
            <person name="Gargeya S."/>
            <person name="Fitzgerald M."/>
            <person name="Haas B."/>
            <person name="Abouelleil A."/>
            <person name="Alvarado L."/>
            <person name="Arachchi H.M."/>
            <person name="Berlin A."/>
            <person name="Chapman S.B."/>
            <person name="Gearin G."/>
            <person name="Goldberg J."/>
            <person name="Griggs A."/>
            <person name="Gujja S."/>
            <person name="Hansen M."/>
            <person name="Heiman D."/>
            <person name="Howarth C."/>
            <person name="Larimer J."/>
            <person name="Lui A."/>
            <person name="MacDonald P.J.P."/>
            <person name="McCowen C."/>
            <person name="Montmayeur A."/>
            <person name="Murphy C."/>
            <person name="Neiman D."/>
            <person name="Pearson M."/>
            <person name="Priest M."/>
            <person name="Roberts A."/>
            <person name="Saif S."/>
            <person name="Shea T."/>
            <person name="Sisk P."/>
            <person name="Stolte C."/>
            <person name="Sykes S."/>
            <person name="Wortman J."/>
            <person name="Nusbaum C."/>
            <person name="Birren B."/>
        </authorList>
    </citation>
    <scope>NUCLEOTIDE SEQUENCE [LARGE SCALE GENOMIC DNA]</scope>
    <source>
        <strain evidence="3 4">ATCC 38327</strain>
    </source>
</reference>
<evidence type="ECO:0000259" key="2">
    <source>
        <dbReference type="Pfam" id="PF11563"/>
    </source>
</evidence>
<dbReference type="InterPro" id="IPR044398">
    <property type="entry name" value="Globin-sensor_dom"/>
</dbReference>
<dbReference type="InterPro" id="IPR012292">
    <property type="entry name" value="Globin/Proto"/>
</dbReference>
<keyword evidence="1" id="KW-0472">Membrane</keyword>
<dbReference type="OrthoDB" id="10027058at2759"/>
<organism evidence="3 4">
    <name type="scientific">Allomyces macrogynus (strain ATCC 38327)</name>
    <name type="common">Allomyces javanicus var. macrogynus</name>
    <dbReference type="NCBI Taxonomy" id="578462"/>
    <lineage>
        <taxon>Eukaryota</taxon>
        <taxon>Fungi</taxon>
        <taxon>Fungi incertae sedis</taxon>
        <taxon>Blastocladiomycota</taxon>
        <taxon>Blastocladiomycetes</taxon>
        <taxon>Blastocladiales</taxon>
        <taxon>Blastocladiaceae</taxon>
        <taxon>Allomyces</taxon>
    </lineage>
</organism>
<accession>A0A0L0SNN4</accession>
<reference evidence="4" key="2">
    <citation type="submission" date="2009-11" db="EMBL/GenBank/DDBJ databases">
        <title>The Genome Sequence of Allomyces macrogynus strain ATCC 38327.</title>
        <authorList>
            <consortium name="The Broad Institute Genome Sequencing Platform"/>
            <person name="Russ C."/>
            <person name="Cuomo C."/>
            <person name="Shea T."/>
            <person name="Young S.K."/>
            <person name="Zeng Q."/>
            <person name="Koehrsen M."/>
            <person name="Haas B."/>
            <person name="Borodovsky M."/>
            <person name="Guigo R."/>
            <person name="Alvarado L."/>
            <person name="Berlin A."/>
            <person name="Borenstein D."/>
            <person name="Chen Z."/>
            <person name="Engels R."/>
            <person name="Freedman E."/>
            <person name="Gellesch M."/>
            <person name="Goldberg J."/>
            <person name="Griggs A."/>
            <person name="Gujja S."/>
            <person name="Heiman D."/>
            <person name="Hepburn T."/>
            <person name="Howarth C."/>
            <person name="Jen D."/>
            <person name="Larson L."/>
            <person name="Lewis B."/>
            <person name="Mehta T."/>
            <person name="Park D."/>
            <person name="Pearson M."/>
            <person name="Roberts A."/>
            <person name="Saif S."/>
            <person name="Shenoy N."/>
            <person name="Sisk P."/>
            <person name="Stolte C."/>
            <person name="Sykes S."/>
            <person name="Walk T."/>
            <person name="White J."/>
            <person name="Yandava C."/>
            <person name="Burger G."/>
            <person name="Gray M.W."/>
            <person name="Holland P.W.H."/>
            <person name="King N."/>
            <person name="Lang F.B.F."/>
            <person name="Roger A.J."/>
            <person name="Ruiz-Trillo I."/>
            <person name="Lander E."/>
            <person name="Nusbaum C."/>
        </authorList>
    </citation>
    <scope>NUCLEOTIDE SEQUENCE [LARGE SCALE GENOMIC DNA]</scope>
    <source>
        <strain evidence="4">ATCC 38327</strain>
    </source>
</reference>
<keyword evidence="1" id="KW-0812">Transmembrane</keyword>
<dbReference type="Pfam" id="PF11563">
    <property type="entry name" value="Protoglobin"/>
    <property type="match status" value="1"/>
</dbReference>
<dbReference type="PANTHER" id="PTHR42071:SF1">
    <property type="entry name" value="GLOBIN-SENSOR DOMAIN-CONTAINING PROTEIN"/>
    <property type="match status" value="1"/>
</dbReference>
<feature type="transmembrane region" description="Helical" evidence="1">
    <location>
        <begin position="126"/>
        <end position="147"/>
    </location>
</feature>
<dbReference type="PANTHER" id="PTHR42071">
    <property type="entry name" value="PROTOGLOBIN DOMAIN-CONTAINING PROTEIN"/>
    <property type="match status" value="1"/>
</dbReference>
<keyword evidence="1" id="KW-1133">Transmembrane helix</keyword>
<proteinExistence type="predicted"/>
<dbReference type="GO" id="GO:0020037">
    <property type="term" value="F:heme binding"/>
    <property type="evidence" value="ECO:0007669"/>
    <property type="project" value="InterPro"/>
</dbReference>
<dbReference type="Gene3D" id="1.10.490.10">
    <property type="entry name" value="Globins"/>
    <property type="match status" value="1"/>
</dbReference>